<keyword evidence="4" id="KW-0574">Periplasm</keyword>
<evidence type="ECO:0000313" key="10">
    <source>
        <dbReference type="Proteomes" id="UP001611251"/>
    </source>
</evidence>
<dbReference type="PANTHER" id="PTHR30251:SF7">
    <property type="entry name" value="FIMBRIAE CHAPARONE"/>
    <property type="match status" value="1"/>
</dbReference>
<evidence type="ECO:0000259" key="8">
    <source>
        <dbReference type="Pfam" id="PF02753"/>
    </source>
</evidence>
<proteinExistence type="inferred from homology"/>
<comment type="subcellular location">
    <subcellularLocation>
        <location evidence="1">Periplasm</location>
    </subcellularLocation>
</comment>
<comment type="caution">
    <text evidence="9">The sequence shown here is derived from an EMBL/GenBank/DDBJ whole genome shotgun (WGS) entry which is preliminary data.</text>
</comment>
<comment type="similarity">
    <text evidence="2">Belongs to the periplasmic pilus chaperone family.</text>
</comment>
<evidence type="ECO:0000313" key="9">
    <source>
        <dbReference type="EMBL" id="MFH8135510.1"/>
    </source>
</evidence>
<evidence type="ECO:0000256" key="2">
    <source>
        <dbReference type="ARBA" id="ARBA00007399"/>
    </source>
</evidence>
<reference evidence="9 10" key="1">
    <citation type="submission" date="2024-08" db="EMBL/GenBank/DDBJ databases">
        <title>Pantoea ronii - a newly identified human opportunistic pathogen.</title>
        <authorList>
            <person name="Keidar-Friedman D."/>
            <person name="Sorek N."/>
            <person name="Leshin-Carmel D."/>
            <person name="Tsur A."/>
            <person name="Amsalem M."/>
            <person name="Tolkach D."/>
            <person name="Brosh-Nissimov T."/>
        </authorList>
    </citation>
    <scope>NUCLEOTIDE SEQUENCE [LARGE SCALE GENOMIC DNA]</scope>
    <source>
        <strain evidence="9 10">AA23256</strain>
    </source>
</reference>
<evidence type="ECO:0000256" key="1">
    <source>
        <dbReference type="ARBA" id="ARBA00004418"/>
    </source>
</evidence>
<dbReference type="InterPro" id="IPR013783">
    <property type="entry name" value="Ig-like_fold"/>
</dbReference>
<evidence type="ECO:0000256" key="6">
    <source>
        <dbReference type="SAM" id="SignalP"/>
    </source>
</evidence>
<dbReference type="InterPro" id="IPR008962">
    <property type="entry name" value="PapD-like_sf"/>
</dbReference>
<accession>A0ABW7PYW1</accession>
<evidence type="ECO:0000256" key="5">
    <source>
        <dbReference type="ARBA" id="ARBA00023186"/>
    </source>
</evidence>
<feature type="signal peptide" evidence="6">
    <location>
        <begin position="1"/>
        <end position="20"/>
    </location>
</feature>
<dbReference type="PANTHER" id="PTHR30251">
    <property type="entry name" value="PILUS ASSEMBLY CHAPERONE"/>
    <property type="match status" value="1"/>
</dbReference>
<feature type="domain" description="Pili assembly chaperone N-terminal" evidence="7">
    <location>
        <begin position="22"/>
        <end position="145"/>
    </location>
</feature>
<dbReference type="Proteomes" id="UP001611251">
    <property type="component" value="Unassembled WGS sequence"/>
</dbReference>
<dbReference type="InterPro" id="IPR050643">
    <property type="entry name" value="Periplasmic_pilus_chap"/>
</dbReference>
<keyword evidence="5" id="KW-0143">Chaperone</keyword>
<sequence length="240" mass="26931">MKIFISLLLFGLLFSSPGWAALAIEGSRVIFSSDQREGSLRLMNGSDKPILVQAWVDDGSAQGTPQNAGDVPVIPLPSLFRIEPRRPYTLRLLATPITLPQDRESLFWLNLNEIPASSPQPQASPFQLKVQVRMQLKLLYRPVQIRDSVDKRTASQQFQLLRENGEMKLKVTNPTPFYAIYSRAEIETAGQKAQPVELAIFAPFESKTLSLPESITWTPGRIRFALINDQGNEEVAEKKL</sequence>
<evidence type="ECO:0000256" key="3">
    <source>
        <dbReference type="ARBA" id="ARBA00022729"/>
    </source>
</evidence>
<feature type="chain" id="PRO_5046481110" evidence="6">
    <location>
        <begin position="21"/>
        <end position="240"/>
    </location>
</feature>
<dbReference type="InterPro" id="IPR036316">
    <property type="entry name" value="Pili_assmbl_chap_C_dom_sf"/>
</dbReference>
<dbReference type="Pfam" id="PF02753">
    <property type="entry name" value="PapD_C"/>
    <property type="match status" value="1"/>
</dbReference>
<dbReference type="RefSeq" id="WP_397216376.1">
    <property type="nucleotide sequence ID" value="NZ_JBGFSN010000005.1"/>
</dbReference>
<evidence type="ECO:0000256" key="4">
    <source>
        <dbReference type="ARBA" id="ARBA00022764"/>
    </source>
</evidence>
<dbReference type="PRINTS" id="PR00969">
    <property type="entry name" value="CHAPERONPILI"/>
</dbReference>
<dbReference type="InterPro" id="IPR016147">
    <property type="entry name" value="Pili_assmbl_chaperone_N"/>
</dbReference>
<gene>
    <name evidence="9" type="ORF">ABU178_15195</name>
</gene>
<evidence type="ECO:0000259" key="7">
    <source>
        <dbReference type="Pfam" id="PF00345"/>
    </source>
</evidence>
<dbReference type="EMBL" id="JBGFSN010000005">
    <property type="protein sequence ID" value="MFH8135510.1"/>
    <property type="molecule type" value="Genomic_DNA"/>
</dbReference>
<dbReference type="SUPFAM" id="SSF49584">
    <property type="entry name" value="Periplasmic chaperone C-domain"/>
    <property type="match status" value="1"/>
</dbReference>
<dbReference type="Gene3D" id="2.60.40.10">
    <property type="entry name" value="Immunoglobulins"/>
    <property type="match status" value="2"/>
</dbReference>
<dbReference type="InterPro" id="IPR016148">
    <property type="entry name" value="Pili_assmbl_chaperone_C"/>
</dbReference>
<dbReference type="Pfam" id="PF00345">
    <property type="entry name" value="PapD_N"/>
    <property type="match status" value="1"/>
</dbReference>
<name>A0ABW7PYW1_9GAMM</name>
<feature type="domain" description="Pili assembly chaperone C-terminal" evidence="8">
    <location>
        <begin position="171"/>
        <end position="233"/>
    </location>
</feature>
<protein>
    <submittedName>
        <fullName evidence="9">Molecular chaperone</fullName>
    </submittedName>
</protein>
<dbReference type="InterPro" id="IPR001829">
    <property type="entry name" value="Pili_assmbl_chaperone_bac"/>
</dbReference>
<keyword evidence="3 6" id="KW-0732">Signal</keyword>
<keyword evidence="10" id="KW-1185">Reference proteome</keyword>
<organism evidence="9 10">
    <name type="scientific">Pantoea osteomyelitidis</name>
    <dbReference type="NCBI Taxonomy" id="3230026"/>
    <lineage>
        <taxon>Bacteria</taxon>
        <taxon>Pseudomonadati</taxon>
        <taxon>Pseudomonadota</taxon>
        <taxon>Gammaproteobacteria</taxon>
        <taxon>Enterobacterales</taxon>
        <taxon>Erwiniaceae</taxon>
        <taxon>Pantoea</taxon>
    </lineage>
</organism>
<dbReference type="SUPFAM" id="SSF49354">
    <property type="entry name" value="PapD-like"/>
    <property type="match status" value="1"/>
</dbReference>